<keyword evidence="1" id="KW-0694">RNA-binding</keyword>
<proteinExistence type="predicted"/>
<dbReference type="Gramene" id="PRQ51826">
    <property type="protein sequence ID" value="PRQ51826"/>
    <property type="gene ID" value="RchiOBHm_Chr2g0148731"/>
</dbReference>
<evidence type="ECO:0000313" key="4">
    <source>
        <dbReference type="Proteomes" id="UP000238479"/>
    </source>
</evidence>
<dbReference type="InterPro" id="IPR000504">
    <property type="entry name" value="RRM_dom"/>
</dbReference>
<dbReference type="GO" id="GO:0071011">
    <property type="term" value="C:precatalytic spliceosome"/>
    <property type="evidence" value="ECO:0007669"/>
    <property type="project" value="TreeGrafter"/>
</dbReference>
<protein>
    <submittedName>
        <fullName evidence="3">Putative nucleotide-binding alpha-beta plait domain-containing protein</fullName>
    </submittedName>
</protein>
<feature type="domain" description="RRM" evidence="2">
    <location>
        <begin position="32"/>
        <end position="141"/>
    </location>
</feature>
<dbReference type="InterPro" id="IPR052084">
    <property type="entry name" value="SF3B4_spliceosome_assoc"/>
</dbReference>
<name>A0A2P6RZH0_ROSCH</name>
<evidence type="ECO:0000313" key="3">
    <source>
        <dbReference type="EMBL" id="PRQ51826.1"/>
    </source>
</evidence>
<dbReference type="STRING" id="74649.A0A2P6RZH0"/>
<dbReference type="EMBL" id="PDCK01000040">
    <property type="protein sequence ID" value="PRQ51826.1"/>
    <property type="molecule type" value="Genomic_DNA"/>
</dbReference>
<comment type="caution">
    <text evidence="3">The sequence shown here is derived from an EMBL/GenBank/DDBJ whole genome shotgun (WGS) entry which is preliminary data.</text>
</comment>
<evidence type="ECO:0000259" key="2">
    <source>
        <dbReference type="PROSITE" id="PS50102"/>
    </source>
</evidence>
<dbReference type="GO" id="GO:0048026">
    <property type="term" value="P:positive regulation of mRNA splicing, via spliceosome"/>
    <property type="evidence" value="ECO:0007669"/>
    <property type="project" value="TreeGrafter"/>
</dbReference>
<reference evidence="3 4" key="1">
    <citation type="journal article" date="2018" name="Nat. Genet.">
        <title>The Rosa genome provides new insights in the design of modern roses.</title>
        <authorList>
            <person name="Bendahmane M."/>
        </authorList>
    </citation>
    <scope>NUCLEOTIDE SEQUENCE [LARGE SCALE GENOMIC DNA]</scope>
    <source>
        <strain evidence="4">cv. Old Blush</strain>
    </source>
</reference>
<dbReference type="Proteomes" id="UP000238479">
    <property type="component" value="Chromosome 2"/>
</dbReference>
<dbReference type="SUPFAM" id="SSF54928">
    <property type="entry name" value="RNA-binding domain, RBD"/>
    <property type="match status" value="1"/>
</dbReference>
<evidence type="ECO:0000256" key="1">
    <source>
        <dbReference type="PROSITE-ProRule" id="PRU00176"/>
    </source>
</evidence>
<dbReference type="Gene3D" id="3.30.70.330">
    <property type="match status" value="2"/>
</dbReference>
<gene>
    <name evidence="3" type="ORF">RchiOBHm_Chr2g0148731</name>
</gene>
<accession>A0A2P6RZH0</accession>
<dbReference type="GO" id="GO:0005730">
    <property type="term" value="C:nucleolus"/>
    <property type="evidence" value="ECO:0007669"/>
    <property type="project" value="TreeGrafter"/>
</dbReference>
<sequence length="180" mass="20323">MTTRIALGVGANLLGQHTARETRTPLLTSAISTLRVLAFEFVSEELLWEQFVRAGPIVNVYVPKDRVMNLHQGYRFVEFRSEEDVDYISFPILKLLYSSPIPVKDVVSDYKFVVLTAMPTLKVLNMINLYGKAIRIMREPETGNSCGFGFISYDSFEPSDAAIEVCPSLSFIILSIWLFS</sequence>
<dbReference type="PROSITE" id="PS50102">
    <property type="entry name" value="RRM"/>
    <property type="match status" value="1"/>
</dbReference>
<dbReference type="InterPro" id="IPR035979">
    <property type="entry name" value="RBD_domain_sf"/>
</dbReference>
<keyword evidence="4" id="KW-1185">Reference proteome</keyword>
<dbReference type="InterPro" id="IPR012677">
    <property type="entry name" value="Nucleotide-bd_a/b_plait_sf"/>
</dbReference>
<dbReference type="AlphaFoldDB" id="A0A2P6RZH0"/>
<dbReference type="Pfam" id="PF00076">
    <property type="entry name" value="RRM_1"/>
    <property type="match status" value="2"/>
</dbReference>
<dbReference type="PANTHER" id="PTHR48030:SF3">
    <property type="entry name" value="SPLICING FACTOR 3B SUBUNIT 4"/>
    <property type="match status" value="1"/>
</dbReference>
<organism evidence="3 4">
    <name type="scientific">Rosa chinensis</name>
    <name type="common">China rose</name>
    <dbReference type="NCBI Taxonomy" id="74649"/>
    <lineage>
        <taxon>Eukaryota</taxon>
        <taxon>Viridiplantae</taxon>
        <taxon>Streptophyta</taxon>
        <taxon>Embryophyta</taxon>
        <taxon>Tracheophyta</taxon>
        <taxon>Spermatophyta</taxon>
        <taxon>Magnoliopsida</taxon>
        <taxon>eudicotyledons</taxon>
        <taxon>Gunneridae</taxon>
        <taxon>Pentapetalae</taxon>
        <taxon>rosids</taxon>
        <taxon>fabids</taxon>
        <taxon>Rosales</taxon>
        <taxon>Rosaceae</taxon>
        <taxon>Rosoideae</taxon>
        <taxon>Rosoideae incertae sedis</taxon>
        <taxon>Rosa</taxon>
    </lineage>
</organism>
<dbReference type="PANTHER" id="PTHR48030">
    <property type="entry name" value="SPLICING FACTOR 3B SUBUNIT 4"/>
    <property type="match status" value="1"/>
</dbReference>
<dbReference type="GO" id="GO:0003723">
    <property type="term" value="F:RNA binding"/>
    <property type="evidence" value="ECO:0007669"/>
    <property type="project" value="UniProtKB-UniRule"/>
</dbReference>